<evidence type="ECO:0000313" key="4">
    <source>
        <dbReference type="Proteomes" id="UP000552700"/>
    </source>
</evidence>
<protein>
    <submittedName>
        <fullName evidence="3">RES domain-containing protein</fullName>
    </submittedName>
</protein>
<comment type="caution">
    <text evidence="3">The sequence shown here is derived from an EMBL/GenBank/DDBJ whole genome shotgun (WGS) entry which is preliminary data.</text>
</comment>
<dbReference type="Proteomes" id="UP000552700">
    <property type="component" value="Unassembled WGS sequence"/>
</dbReference>
<dbReference type="EMBL" id="JACIJP010000001">
    <property type="protein sequence ID" value="MBB6122714.1"/>
    <property type="molecule type" value="Genomic_DNA"/>
</dbReference>
<organism evidence="3 4">
    <name type="scientific">Sphingobium subterraneum</name>
    <dbReference type="NCBI Taxonomy" id="627688"/>
    <lineage>
        <taxon>Bacteria</taxon>
        <taxon>Pseudomonadati</taxon>
        <taxon>Pseudomonadota</taxon>
        <taxon>Alphaproteobacteria</taxon>
        <taxon>Sphingomonadales</taxon>
        <taxon>Sphingomonadaceae</taxon>
        <taxon>Sphingobium</taxon>
    </lineage>
</organism>
<gene>
    <name evidence="3" type="ORF">FHS92_000421</name>
</gene>
<keyword evidence="4" id="KW-1185">Reference proteome</keyword>
<dbReference type="InterPro" id="IPR014914">
    <property type="entry name" value="RES_dom"/>
</dbReference>
<dbReference type="AlphaFoldDB" id="A0A841IWH3"/>
<evidence type="ECO:0000256" key="1">
    <source>
        <dbReference type="SAM" id="MobiDB-lite"/>
    </source>
</evidence>
<reference evidence="3 4" key="1">
    <citation type="submission" date="2020-08" db="EMBL/GenBank/DDBJ databases">
        <title>Genomic Encyclopedia of Type Strains, Phase IV (KMG-IV): sequencing the most valuable type-strain genomes for metagenomic binning, comparative biology and taxonomic classification.</title>
        <authorList>
            <person name="Goeker M."/>
        </authorList>
    </citation>
    <scope>NUCLEOTIDE SEQUENCE [LARGE SCALE GENOMIC DNA]</scope>
    <source>
        <strain evidence="3 4">DSM 102255</strain>
    </source>
</reference>
<feature type="region of interest" description="Disordered" evidence="1">
    <location>
        <begin position="1"/>
        <end position="22"/>
    </location>
</feature>
<sequence>MNLNRLPPGKGNNAMDYTNPPRPQLRTVSGTFFRSVTTDRVSDVLALPTPTSAGRYHRPGQPILYMSPELEWAIIAVSGYIREDGRPRVVIPLRVSEAHVFDQHDEEACRSLGIDRELSNRPWRQSLAAGEQPPSWLNADAARAIDADGIIDRSRMIPDGWHLNLFRWNELGGPSVTVCGDPIPIQLTAGGPKWGL</sequence>
<proteinExistence type="predicted"/>
<accession>A0A841IWH3</accession>
<dbReference type="Pfam" id="PF08808">
    <property type="entry name" value="RES"/>
    <property type="match status" value="1"/>
</dbReference>
<evidence type="ECO:0000313" key="3">
    <source>
        <dbReference type="EMBL" id="MBB6122714.1"/>
    </source>
</evidence>
<name>A0A841IWH3_9SPHN</name>
<evidence type="ECO:0000259" key="2">
    <source>
        <dbReference type="Pfam" id="PF08808"/>
    </source>
</evidence>
<feature type="domain" description="RES" evidence="2">
    <location>
        <begin position="48"/>
        <end position="170"/>
    </location>
</feature>